<dbReference type="SMART" id="SM00886">
    <property type="entry name" value="Dabb"/>
    <property type="match status" value="1"/>
</dbReference>
<name>A0ABW5LBY7_9FLAO</name>
<dbReference type="SUPFAM" id="SSF54909">
    <property type="entry name" value="Dimeric alpha+beta barrel"/>
    <property type="match status" value="1"/>
</dbReference>
<accession>A0ABW5LBY7</accession>
<keyword evidence="3" id="KW-1185">Reference proteome</keyword>
<dbReference type="Proteomes" id="UP001597319">
    <property type="component" value="Unassembled WGS sequence"/>
</dbReference>
<gene>
    <name evidence="2" type="ORF">ACFSR1_06975</name>
</gene>
<feature type="domain" description="Stress-response A/B barrel" evidence="1">
    <location>
        <begin position="1"/>
        <end position="96"/>
    </location>
</feature>
<reference evidence="3" key="1">
    <citation type="journal article" date="2019" name="Int. J. Syst. Evol. Microbiol.">
        <title>The Global Catalogue of Microorganisms (GCM) 10K type strain sequencing project: providing services to taxonomists for standard genome sequencing and annotation.</title>
        <authorList>
            <consortium name="The Broad Institute Genomics Platform"/>
            <consortium name="The Broad Institute Genome Sequencing Center for Infectious Disease"/>
            <person name="Wu L."/>
            <person name="Ma J."/>
        </authorList>
    </citation>
    <scope>NUCLEOTIDE SEQUENCE [LARGE SCALE GENOMIC DNA]</scope>
    <source>
        <strain evidence="3">KCTC 52274</strain>
    </source>
</reference>
<evidence type="ECO:0000313" key="2">
    <source>
        <dbReference type="EMBL" id="MFD2562410.1"/>
    </source>
</evidence>
<dbReference type="RefSeq" id="WP_378290978.1">
    <property type="nucleotide sequence ID" value="NZ_JBHULE010000008.1"/>
</dbReference>
<sequence length="100" mass="11679">MHIVYIWLNNPDNQDDRKLFEESLDKFLKTSKYAKTNFVGNPAGTDREVVDNSYTYAIVVTFSSREEQDLYQKEEAHLLFIKEASPLWNKVQIYDAVGID</sequence>
<dbReference type="EMBL" id="JBHULE010000008">
    <property type="protein sequence ID" value="MFD2562410.1"/>
    <property type="molecule type" value="Genomic_DNA"/>
</dbReference>
<evidence type="ECO:0000313" key="3">
    <source>
        <dbReference type="Proteomes" id="UP001597319"/>
    </source>
</evidence>
<dbReference type="Pfam" id="PF07876">
    <property type="entry name" value="Dabb"/>
    <property type="match status" value="1"/>
</dbReference>
<organism evidence="2 3">
    <name type="scientific">Aquimarina rubra</name>
    <dbReference type="NCBI Taxonomy" id="1920033"/>
    <lineage>
        <taxon>Bacteria</taxon>
        <taxon>Pseudomonadati</taxon>
        <taxon>Bacteroidota</taxon>
        <taxon>Flavobacteriia</taxon>
        <taxon>Flavobacteriales</taxon>
        <taxon>Flavobacteriaceae</taxon>
        <taxon>Aquimarina</taxon>
    </lineage>
</organism>
<dbReference type="PROSITE" id="PS51502">
    <property type="entry name" value="S_R_A_B_BARREL"/>
    <property type="match status" value="1"/>
</dbReference>
<proteinExistence type="predicted"/>
<protein>
    <submittedName>
        <fullName evidence="2">Dabb family protein</fullName>
    </submittedName>
</protein>
<dbReference type="InterPro" id="IPR013097">
    <property type="entry name" value="Dabb"/>
</dbReference>
<dbReference type="InterPro" id="IPR011008">
    <property type="entry name" value="Dimeric_a/b-barrel"/>
</dbReference>
<comment type="caution">
    <text evidence="2">The sequence shown here is derived from an EMBL/GenBank/DDBJ whole genome shotgun (WGS) entry which is preliminary data.</text>
</comment>
<dbReference type="Gene3D" id="3.30.70.100">
    <property type="match status" value="1"/>
</dbReference>
<evidence type="ECO:0000259" key="1">
    <source>
        <dbReference type="PROSITE" id="PS51502"/>
    </source>
</evidence>